<dbReference type="NCBIfam" id="TIGR01446">
    <property type="entry name" value="DnaD_dom"/>
    <property type="match status" value="1"/>
</dbReference>
<dbReference type="InterPro" id="IPR006343">
    <property type="entry name" value="DnaB/C_C"/>
</dbReference>
<protein>
    <submittedName>
        <fullName evidence="3">Replication initiation and membrane attachment protein, DnaB/DnaD family</fullName>
    </submittedName>
</protein>
<dbReference type="Proteomes" id="UP000003245">
    <property type="component" value="Unassembled WGS sequence"/>
</dbReference>
<comment type="caution">
    <text evidence="3">The sequence shown here is derived from an EMBL/GenBank/DDBJ whole genome shotgun (WGS) entry which is preliminary data.</text>
</comment>
<dbReference type="InterPro" id="IPR034829">
    <property type="entry name" value="DnaD-like_sf"/>
</dbReference>
<evidence type="ECO:0000313" key="4">
    <source>
        <dbReference type="Proteomes" id="UP000003245"/>
    </source>
</evidence>
<dbReference type="PANTHER" id="PTHR37293:SF6">
    <property type="entry name" value="DNA REPLICATION PROTEIN DNAD"/>
    <property type="match status" value="1"/>
</dbReference>
<dbReference type="PATRIC" id="fig|1095729.3.peg.1660"/>
<dbReference type="InterPro" id="IPR053162">
    <property type="entry name" value="DnaD"/>
</dbReference>
<dbReference type="Pfam" id="PF07261">
    <property type="entry name" value="DnaB_2"/>
    <property type="match status" value="1"/>
</dbReference>
<dbReference type="Gene3D" id="1.10.10.630">
    <property type="entry name" value="DnaD domain-like"/>
    <property type="match status" value="1"/>
</dbReference>
<organism evidence="3 4">
    <name type="scientific">Streptococcus anginosus subsp. whileyi CCUG 39159</name>
    <dbReference type="NCBI Taxonomy" id="1095729"/>
    <lineage>
        <taxon>Bacteria</taxon>
        <taxon>Bacillati</taxon>
        <taxon>Bacillota</taxon>
        <taxon>Bacilli</taxon>
        <taxon>Lactobacillales</taxon>
        <taxon>Streptococcaceae</taxon>
        <taxon>Streptococcus</taxon>
        <taxon>Streptococcus anginosus group</taxon>
    </lineage>
</organism>
<evidence type="ECO:0000259" key="2">
    <source>
        <dbReference type="Pfam" id="PF07261"/>
    </source>
</evidence>
<dbReference type="AlphaFoldDB" id="I0SB54"/>
<feature type="domain" description="DnaB/C C-terminal" evidence="2">
    <location>
        <begin position="126"/>
        <end position="197"/>
    </location>
</feature>
<keyword evidence="4" id="KW-1185">Reference proteome</keyword>
<reference evidence="3 4" key="1">
    <citation type="submission" date="2012-01" db="EMBL/GenBank/DDBJ databases">
        <authorList>
            <person name="Harkins D.M."/>
            <person name="Madupu R."/>
            <person name="Durkin A.S."/>
            <person name="Torralba M."/>
            <person name="Methe B."/>
            <person name="Sutton G.G."/>
            <person name="Nelson K.E."/>
        </authorList>
    </citation>
    <scope>NUCLEOTIDE SEQUENCE [LARGE SCALE GENOMIC DNA]</scope>
    <source>
        <strain evidence="3 4">CCUG 39159</strain>
    </source>
</reference>
<gene>
    <name evidence="3" type="ORF">HMPREF1043_1563</name>
</gene>
<dbReference type="RefSeq" id="WP_003037268.1">
    <property type="nucleotide sequence ID" value="NZ_AICP01000048.1"/>
</dbReference>
<dbReference type="EMBL" id="AICP01000048">
    <property type="protein sequence ID" value="EID20607.1"/>
    <property type="molecule type" value="Genomic_DNA"/>
</dbReference>
<sequence length="224" mass="25673">MTYLSAYKTGNLVLPTEFFFHFHEIFDNSDDFLVWQFFYLQNTTSLEEISPVQIAESIGKSVAEVNRSMSNLTEKGLLQYKTIAINGEIEAVFDAMPALERLDEIVENHSSVAQAISQNVLKDLVETFQQELGRLLTPFEIEDLTKTIQDDKTSPELVTAALREAVFNGKANWKYIQAILRNWRREGITTVAQVEAKREEREATNPQNITVSDDFLKAMDLWRD</sequence>
<dbReference type="SUPFAM" id="SSF158499">
    <property type="entry name" value="DnaD domain-like"/>
    <property type="match status" value="1"/>
</dbReference>
<accession>I0SB54</accession>
<comment type="similarity">
    <text evidence="1">Belongs to the DnaB/DnaD family.</text>
</comment>
<evidence type="ECO:0000313" key="3">
    <source>
        <dbReference type="EMBL" id="EID20607.1"/>
    </source>
</evidence>
<name>I0SB54_STRAP</name>
<evidence type="ECO:0000256" key="1">
    <source>
        <dbReference type="ARBA" id="ARBA00093462"/>
    </source>
</evidence>
<proteinExistence type="inferred from homology"/>
<dbReference type="Gene3D" id="1.10.10.10">
    <property type="entry name" value="Winged helix-like DNA-binding domain superfamily/Winged helix DNA-binding domain"/>
    <property type="match status" value="1"/>
</dbReference>
<dbReference type="InterPro" id="IPR036388">
    <property type="entry name" value="WH-like_DNA-bd_sf"/>
</dbReference>
<dbReference type="PANTHER" id="PTHR37293">
    <property type="entry name" value="PHAGE REPLICATION PROTEIN-RELATED"/>
    <property type="match status" value="1"/>
</dbReference>